<dbReference type="EMBL" id="JAGFBR010000014">
    <property type="protein sequence ID" value="KAH0455873.1"/>
    <property type="molecule type" value="Genomic_DNA"/>
</dbReference>
<dbReference type="Pfam" id="PF18044">
    <property type="entry name" value="zf-CCCH_4"/>
    <property type="match status" value="1"/>
</dbReference>
<dbReference type="SUPFAM" id="SSF90229">
    <property type="entry name" value="CCCH zinc finger"/>
    <property type="match status" value="1"/>
</dbReference>
<feature type="compositionally biased region" description="Basic and acidic residues" evidence="5">
    <location>
        <begin position="920"/>
        <end position="930"/>
    </location>
</feature>
<protein>
    <recommendedName>
        <fullName evidence="6">C3H1-type domain-containing protein</fullName>
    </recommendedName>
</protein>
<keyword evidence="2 4" id="KW-0863">Zinc-finger</keyword>
<dbReference type="PANTHER" id="PTHR36886:SF8">
    <property type="entry name" value="ZINC FINGER CCCH DOMAIN-CONTAINING PROTEIN 38"/>
    <property type="match status" value="1"/>
</dbReference>
<feature type="zinc finger region" description="C3H1-type" evidence="4">
    <location>
        <begin position="341"/>
        <end position="368"/>
    </location>
</feature>
<dbReference type="Proteomes" id="UP000775213">
    <property type="component" value="Unassembled WGS sequence"/>
</dbReference>
<name>A0AAV7GJS6_DENCH</name>
<feature type="region of interest" description="Disordered" evidence="5">
    <location>
        <begin position="738"/>
        <end position="757"/>
    </location>
</feature>
<keyword evidence="8" id="KW-1185">Reference proteome</keyword>
<dbReference type="AlphaFoldDB" id="A0AAV7GJS6"/>
<dbReference type="InterPro" id="IPR036855">
    <property type="entry name" value="Znf_CCCH_sf"/>
</dbReference>
<dbReference type="InterPro" id="IPR052650">
    <property type="entry name" value="Zinc_finger_CCCH"/>
</dbReference>
<evidence type="ECO:0000256" key="2">
    <source>
        <dbReference type="ARBA" id="ARBA00022771"/>
    </source>
</evidence>
<dbReference type="PANTHER" id="PTHR36886">
    <property type="entry name" value="PROTEIN FRIGIDA-ESSENTIAL 1"/>
    <property type="match status" value="1"/>
</dbReference>
<sequence>MAEKVMIRASKWDVATEAHVETEIKHDYALPAKVDSCSEFVELNHEDHDSDQILRCPDVEPCIPMNVVGTRYGETEIKHDNALTATVDDSCIDLPELNQESHDCGQILRRSEAEACLSMNMDGCETDRLDYQSGQVENNNVAHLDDFCENAPKSKQLHLDGDCKDGFKKRDLELVSHDQTMEYSEHQDKPLKGTNAMSPVPEERRQGNHNIYPTDGWGRSGRSTSPSNASKHGCESWVEKCSTRSGATACRDFAAGKCRRGSECIHLHEGGGSRQIERHHDSASPDARESRFERGRHQGYVSRESLTDSMQKINYSREKNFRRHEDHFDDERDNNEQRKRYRSNETCFDFTRDRCYRGASCRYIHHETSFDGERNVRDELSGRVHNRTDGRTSFGRSLEPQRVSSVPCKFFLEGRCRNGENCRFFHQVGPLSNAEDRLHHDSSHQRVSPCDRTSANASELLNQVTHFGPSNSLLMGSGNALRVGNAQPIVDKNFSNKSLCDRHPTVIQDAHSETQPSGKQITRNIRQKFPANVNTEGARERKDAEMANNILPITSAGQNFEQSGQSQIALQVMHAQKFASNSPSQQFVPQLPLNGQMLQVMNQSGQNPVTSPHEPSGAHHFIASIQNRSTHPPESNPQKFDYGRQVQASLLVQSHVGNQQNHIVNERIQQNLPLTHNGQSEPRFTVSGQILQNLPSQVGHSRQDIIVTGDTRHILPQNVQSQQQSFPSLVSNGQIHLVAPKPPLNPEKISSDEKDRQLTSENDLNALQQSKQIASGKPLQGADLSEIKSSVFNSDNLITHKFVTTEQAAKITDLSASLAQFFETAALNSQTRTGILPPADLSPGSLVTVVAPLLTEIEGSITNLNHSAPSALTVLEKSHKQIRTMEQIQEGGDASSKEAENFEKLHNKEELSARLQNGDPEVRRDGDAKRSKENKGFRMFKCALVELVKEMLKPTWKEGQLSKEAHNTIVKKVVDKVTGSVQGHNAPQTQEKIDLYLLSSKAKLSKLVQVSTFCRLFPFLAFAVYFLVF</sequence>
<dbReference type="Gene3D" id="3.30.1370.210">
    <property type="match status" value="1"/>
</dbReference>
<reference evidence="7 8" key="1">
    <citation type="journal article" date="2021" name="Hortic Res">
        <title>Chromosome-scale assembly of the Dendrobium chrysotoxum genome enhances the understanding of orchid evolution.</title>
        <authorList>
            <person name="Zhang Y."/>
            <person name="Zhang G.Q."/>
            <person name="Zhang D."/>
            <person name="Liu X.D."/>
            <person name="Xu X.Y."/>
            <person name="Sun W.H."/>
            <person name="Yu X."/>
            <person name="Zhu X."/>
            <person name="Wang Z.W."/>
            <person name="Zhao X."/>
            <person name="Zhong W.Y."/>
            <person name="Chen H."/>
            <person name="Yin W.L."/>
            <person name="Huang T."/>
            <person name="Niu S.C."/>
            <person name="Liu Z.J."/>
        </authorList>
    </citation>
    <scope>NUCLEOTIDE SEQUENCE [LARGE SCALE GENOMIC DNA]</scope>
    <source>
        <strain evidence="7">Lindl</strain>
    </source>
</reference>
<dbReference type="GO" id="GO:0008270">
    <property type="term" value="F:zinc ion binding"/>
    <property type="evidence" value="ECO:0007669"/>
    <property type="project" value="UniProtKB-KW"/>
</dbReference>
<keyword evidence="1 4" id="KW-0479">Metal-binding</keyword>
<feature type="compositionally biased region" description="Basic and acidic residues" evidence="5">
    <location>
        <begin position="271"/>
        <end position="296"/>
    </location>
</feature>
<organism evidence="7 8">
    <name type="scientific">Dendrobium chrysotoxum</name>
    <name type="common">Orchid</name>
    <dbReference type="NCBI Taxonomy" id="161865"/>
    <lineage>
        <taxon>Eukaryota</taxon>
        <taxon>Viridiplantae</taxon>
        <taxon>Streptophyta</taxon>
        <taxon>Embryophyta</taxon>
        <taxon>Tracheophyta</taxon>
        <taxon>Spermatophyta</taxon>
        <taxon>Magnoliopsida</taxon>
        <taxon>Liliopsida</taxon>
        <taxon>Asparagales</taxon>
        <taxon>Orchidaceae</taxon>
        <taxon>Epidendroideae</taxon>
        <taxon>Malaxideae</taxon>
        <taxon>Dendrobiinae</taxon>
        <taxon>Dendrobium</taxon>
    </lineage>
</organism>
<evidence type="ECO:0000256" key="3">
    <source>
        <dbReference type="ARBA" id="ARBA00022833"/>
    </source>
</evidence>
<feature type="domain" description="C3H1-type" evidence="6">
    <location>
        <begin position="244"/>
        <end position="271"/>
    </location>
</feature>
<evidence type="ECO:0000256" key="5">
    <source>
        <dbReference type="SAM" id="MobiDB-lite"/>
    </source>
</evidence>
<feature type="region of interest" description="Disordered" evidence="5">
    <location>
        <begin position="911"/>
        <end position="930"/>
    </location>
</feature>
<gene>
    <name evidence="7" type="ORF">IEQ34_015905</name>
</gene>
<comment type="caution">
    <text evidence="7">The sequence shown here is derived from an EMBL/GenBank/DDBJ whole genome shotgun (WGS) entry which is preliminary data.</text>
</comment>
<accession>A0AAV7GJS6</accession>
<keyword evidence="3 4" id="KW-0862">Zinc</keyword>
<dbReference type="InterPro" id="IPR000571">
    <property type="entry name" value="Znf_CCCH"/>
</dbReference>
<feature type="compositionally biased region" description="Polar residues" evidence="5">
    <location>
        <begin position="221"/>
        <end position="230"/>
    </location>
</feature>
<dbReference type="Gene3D" id="2.30.30.1190">
    <property type="match status" value="1"/>
</dbReference>
<feature type="region of interest" description="Disordered" evidence="5">
    <location>
        <begin position="178"/>
        <end position="234"/>
    </location>
</feature>
<feature type="domain" description="C3H1-type" evidence="6">
    <location>
        <begin position="402"/>
        <end position="429"/>
    </location>
</feature>
<dbReference type="InterPro" id="IPR041367">
    <property type="entry name" value="Znf-CCCH_4"/>
</dbReference>
<evidence type="ECO:0000313" key="7">
    <source>
        <dbReference type="EMBL" id="KAH0455873.1"/>
    </source>
</evidence>
<evidence type="ECO:0000259" key="6">
    <source>
        <dbReference type="PROSITE" id="PS50103"/>
    </source>
</evidence>
<feature type="zinc finger region" description="C3H1-type" evidence="4">
    <location>
        <begin position="244"/>
        <end position="271"/>
    </location>
</feature>
<evidence type="ECO:0000256" key="1">
    <source>
        <dbReference type="ARBA" id="ARBA00022723"/>
    </source>
</evidence>
<feature type="region of interest" description="Disordered" evidence="5">
    <location>
        <begin position="271"/>
        <end position="301"/>
    </location>
</feature>
<evidence type="ECO:0000313" key="8">
    <source>
        <dbReference type="Proteomes" id="UP000775213"/>
    </source>
</evidence>
<feature type="compositionally biased region" description="Basic and acidic residues" evidence="5">
    <location>
        <begin position="178"/>
        <end position="191"/>
    </location>
</feature>
<feature type="zinc finger region" description="C3H1-type" evidence="4">
    <location>
        <begin position="402"/>
        <end position="429"/>
    </location>
</feature>
<dbReference type="SMART" id="SM00356">
    <property type="entry name" value="ZnF_C3H1"/>
    <property type="match status" value="3"/>
</dbReference>
<proteinExistence type="predicted"/>
<dbReference type="PROSITE" id="PS50103">
    <property type="entry name" value="ZF_C3H1"/>
    <property type="match status" value="3"/>
</dbReference>
<feature type="domain" description="C3H1-type" evidence="6">
    <location>
        <begin position="341"/>
        <end position="368"/>
    </location>
</feature>
<evidence type="ECO:0000256" key="4">
    <source>
        <dbReference type="PROSITE-ProRule" id="PRU00723"/>
    </source>
</evidence>